<keyword evidence="6" id="KW-1133">Transmembrane helix</keyword>
<keyword evidence="8" id="KW-1185">Reference proteome</keyword>
<dbReference type="Gene3D" id="2.30.120.10">
    <property type="match status" value="1"/>
</dbReference>
<dbReference type="PANTHER" id="PTHR34218">
    <property type="entry name" value="PEPTIDASE S45 PENICILLIN AMIDASE"/>
    <property type="match status" value="1"/>
</dbReference>
<feature type="binding site" evidence="5">
    <location>
        <position position="334"/>
    </location>
    <ligand>
        <name>Ca(2+)</name>
        <dbReference type="ChEBI" id="CHEBI:29108"/>
    </ligand>
</feature>
<dbReference type="AlphaFoldDB" id="A0A7S8HED6"/>
<dbReference type="Pfam" id="PF01804">
    <property type="entry name" value="Penicil_amidase"/>
    <property type="match status" value="1"/>
</dbReference>
<dbReference type="InterPro" id="IPR043146">
    <property type="entry name" value="Penicillin_amidase_N_B-knob"/>
</dbReference>
<dbReference type="Gene3D" id="3.60.20.10">
    <property type="entry name" value="Glutamine Phosphoribosylpyrophosphate, subunit 1, domain 1"/>
    <property type="match status" value="1"/>
</dbReference>
<dbReference type="InterPro" id="IPR029055">
    <property type="entry name" value="Ntn_hydrolases_N"/>
</dbReference>
<dbReference type="Proteomes" id="UP000593626">
    <property type="component" value="Chromosome"/>
</dbReference>
<feature type="active site" description="Nucleophile" evidence="4">
    <location>
        <position position="262"/>
    </location>
</feature>
<feature type="binding site" evidence="5">
    <location>
        <position position="337"/>
    </location>
    <ligand>
        <name>Ca(2+)</name>
        <dbReference type="ChEBI" id="CHEBI:29108"/>
    </ligand>
</feature>
<dbReference type="RefSeq" id="WP_239673116.1">
    <property type="nucleotide sequence ID" value="NZ_CP049742.1"/>
</dbReference>
<dbReference type="Gene3D" id="1.10.1400.10">
    <property type="match status" value="1"/>
</dbReference>
<keyword evidence="6" id="KW-0812">Transmembrane</keyword>
<name>A0A7S8HED6_9BACI</name>
<keyword evidence="3" id="KW-0865">Zymogen</keyword>
<dbReference type="InterPro" id="IPR043147">
    <property type="entry name" value="Penicillin_amidase_A-knob"/>
</dbReference>
<dbReference type="InterPro" id="IPR014395">
    <property type="entry name" value="Pen/GL7ACA/AHL_acylase"/>
</dbReference>
<dbReference type="CDD" id="cd03747">
    <property type="entry name" value="Ntn_PGA_like"/>
    <property type="match status" value="1"/>
</dbReference>
<protein>
    <submittedName>
        <fullName evidence="7">Penicillin acylase family protein</fullName>
    </submittedName>
</protein>
<sequence length="801" mass="90885">MELVTKRKFPLWPEKRRWRITISILLSLLLLSAIATGYFYWILNKSLPQTEGTIEIRGLLDEVSVYRDAAGTPHIEAKNQHDLFLAQGYVTAQDRLFQMDLSRRQASGMLSEVVGKQALDRDKFFRTLGLRRAAEKSMTLYSEEAKSALVSYAEGVNQYIQEAKVANKLPIEFTILGYEPTEWTELDSLTIGKYMAFDLGGHWEGQAFRHYLLQAFSEDKALELFPSYPKDGPTVIQAVKDATIDIEKSFASAVIPHEFNGSNNWVVSGDKSESGFPILADDPHLGLATPAIWYETHLQSPEINVSGVIFAGIPGIILGRNETISWGVTNVGPDVQDLYIEKRNPENKHEFLYNDTWEPAEVIEETIAIKDDEPVNYEVVITRHGPILSEFAHYEEADTALSMKWTALEPSTELEAVLRFSKATNWDEFKEALTYFHTPAQNFVFASTDGTIAYRANGLIPIRKKGDSVLPVPGWTDEYEWDGYVPWEELPTIVNPDSGYIATANNKIVGDEYPYHISNIWAQPYRQQRIVDVLESKEKLNADDMMKLQFDHYNLQAEEFTPILLEHLDTYPFSEIDKEALKTLENWNYTDDTELAAPLLFHFWMEEIANVLFKEEISDEMLDLFTGKAQVVDQLLRKAHQGDEVIWIKENGGLPSVLQESFQNAVTRASKFQGENPIKWKWGEVHAVSFDHPLSSVKPLHLLFNKEGSIPMRGSRVTVGAAGWKSETGKVNHGASWRTVVDMKNPLESYNVVGPGQSGHVMSPWYHDQMEDWTSGAYHKTLMSDGYRDDAKRLVLVPGNE</sequence>
<dbReference type="Gene3D" id="1.10.439.10">
    <property type="entry name" value="Penicillin Amidohydrolase, domain 1"/>
    <property type="match status" value="1"/>
</dbReference>
<accession>A0A7S8HED6</accession>
<keyword evidence="5" id="KW-0479">Metal-binding</keyword>
<dbReference type="InterPro" id="IPR002692">
    <property type="entry name" value="S45"/>
</dbReference>
<dbReference type="SUPFAM" id="SSF56235">
    <property type="entry name" value="N-terminal nucleophile aminohydrolases (Ntn hydrolases)"/>
    <property type="match status" value="1"/>
</dbReference>
<gene>
    <name evidence="7" type="ORF">G8O30_00755</name>
</gene>
<organism evidence="7 8">
    <name type="scientific">Mangrovibacillus cuniculi</name>
    <dbReference type="NCBI Taxonomy" id="2593652"/>
    <lineage>
        <taxon>Bacteria</taxon>
        <taxon>Bacillati</taxon>
        <taxon>Bacillota</taxon>
        <taxon>Bacilli</taxon>
        <taxon>Bacillales</taxon>
        <taxon>Bacillaceae</taxon>
        <taxon>Mangrovibacillus</taxon>
    </lineage>
</organism>
<evidence type="ECO:0000256" key="5">
    <source>
        <dbReference type="PIRSR" id="PIRSR001227-2"/>
    </source>
</evidence>
<evidence type="ECO:0000313" key="7">
    <source>
        <dbReference type="EMBL" id="QPC45607.1"/>
    </source>
</evidence>
<dbReference type="PIRSF" id="PIRSF001227">
    <property type="entry name" value="Pen_acylase"/>
    <property type="match status" value="1"/>
</dbReference>
<evidence type="ECO:0000256" key="1">
    <source>
        <dbReference type="ARBA" id="ARBA00006586"/>
    </source>
</evidence>
<evidence type="ECO:0000256" key="6">
    <source>
        <dbReference type="SAM" id="Phobius"/>
    </source>
</evidence>
<keyword evidence="5" id="KW-0106">Calcium</keyword>
<keyword evidence="6" id="KW-0472">Membrane</keyword>
<comment type="similarity">
    <text evidence="1">Belongs to the peptidase S45 family.</text>
</comment>
<dbReference type="GO" id="GO:0046872">
    <property type="term" value="F:metal ion binding"/>
    <property type="evidence" value="ECO:0007669"/>
    <property type="project" value="UniProtKB-KW"/>
</dbReference>
<feature type="transmembrane region" description="Helical" evidence="6">
    <location>
        <begin position="20"/>
        <end position="41"/>
    </location>
</feature>
<proteinExistence type="inferred from homology"/>
<evidence type="ECO:0000313" key="8">
    <source>
        <dbReference type="Proteomes" id="UP000593626"/>
    </source>
</evidence>
<dbReference type="GO" id="GO:0016811">
    <property type="term" value="F:hydrolase activity, acting on carbon-nitrogen (but not peptide) bonds, in linear amides"/>
    <property type="evidence" value="ECO:0007669"/>
    <property type="project" value="InterPro"/>
</dbReference>
<keyword evidence="2" id="KW-0378">Hydrolase</keyword>
<dbReference type="InterPro" id="IPR023343">
    <property type="entry name" value="Penicillin_amidase_dom1"/>
</dbReference>
<dbReference type="GO" id="GO:0017000">
    <property type="term" value="P:antibiotic biosynthetic process"/>
    <property type="evidence" value="ECO:0007669"/>
    <property type="project" value="InterPro"/>
</dbReference>
<evidence type="ECO:0000256" key="4">
    <source>
        <dbReference type="PIRSR" id="PIRSR001227-1"/>
    </source>
</evidence>
<dbReference type="PANTHER" id="PTHR34218:SF4">
    <property type="entry name" value="ACYL-HOMOSERINE LACTONE ACYLASE QUIP"/>
    <property type="match status" value="1"/>
</dbReference>
<dbReference type="KEGG" id="mcui:G8O30_00755"/>
<reference evidence="7 8" key="1">
    <citation type="submission" date="2019-07" db="EMBL/GenBank/DDBJ databases">
        <title>Genome sequence of 2 isolates from Red Sea Mangroves.</title>
        <authorList>
            <person name="Sefrji F."/>
            <person name="Michoud G."/>
            <person name="Merlino G."/>
            <person name="Daffonchio D."/>
        </authorList>
    </citation>
    <scope>NUCLEOTIDE SEQUENCE [LARGE SCALE GENOMIC DNA]</scope>
    <source>
        <strain evidence="7 8">R1DC41</strain>
    </source>
</reference>
<comment type="cofactor">
    <cofactor evidence="5">
        <name>Ca(2+)</name>
        <dbReference type="ChEBI" id="CHEBI:29108"/>
    </cofactor>
    <text evidence="5">Binds 1 Ca(2+) ion per dimer.</text>
</comment>
<evidence type="ECO:0000256" key="2">
    <source>
        <dbReference type="ARBA" id="ARBA00022801"/>
    </source>
</evidence>
<evidence type="ECO:0000256" key="3">
    <source>
        <dbReference type="ARBA" id="ARBA00023145"/>
    </source>
</evidence>
<dbReference type="EMBL" id="CP049742">
    <property type="protein sequence ID" value="QPC45607.1"/>
    <property type="molecule type" value="Genomic_DNA"/>
</dbReference>